<proteinExistence type="predicted"/>
<dbReference type="EMBL" id="CM047897">
    <property type="protein sequence ID" value="KAJ0113695.1"/>
    <property type="molecule type" value="Genomic_DNA"/>
</dbReference>
<gene>
    <name evidence="1" type="ORF">Patl1_02304</name>
</gene>
<name>A0ACC1CCZ0_9ROSI</name>
<evidence type="ECO:0000313" key="2">
    <source>
        <dbReference type="Proteomes" id="UP001164250"/>
    </source>
</evidence>
<sequence>MLVLYIKGMQQRERGELGDQPTHTPLASLKNVGDRDIVNWSESIAISHLSYYKCQDNLYQVRMNMIVDHQIRWFTIFTLAHNKTSPWNIVPKTQIL</sequence>
<evidence type="ECO:0000313" key="1">
    <source>
        <dbReference type="EMBL" id="KAJ0113695.1"/>
    </source>
</evidence>
<accession>A0ACC1CCZ0</accession>
<dbReference type="Proteomes" id="UP001164250">
    <property type="component" value="Chromosome 1"/>
</dbReference>
<comment type="caution">
    <text evidence="1">The sequence shown here is derived from an EMBL/GenBank/DDBJ whole genome shotgun (WGS) entry which is preliminary data.</text>
</comment>
<reference evidence="2" key="1">
    <citation type="journal article" date="2023" name="G3 (Bethesda)">
        <title>Genome assembly and association tests identify interacting loci associated with vigor, precocity, and sex in interspecific pistachio rootstocks.</title>
        <authorList>
            <person name="Palmer W."/>
            <person name="Jacygrad E."/>
            <person name="Sagayaradj S."/>
            <person name="Cavanaugh K."/>
            <person name="Han R."/>
            <person name="Bertier L."/>
            <person name="Beede B."/>
            <person name="Kafkas S."/>
            <person name="Golino D."/>
            <person name="Preece J."/>
            <person name="Michelmore R."/>
        </authorList>
    </citation>
    <scope>NUCLEOTIDE SEQUENCE [LARGE SCALE GENOMIC DNA]</scope>
</reference>
<keyword evidence="2" id="KW-1185">Reference proteome</keyword>
<organism evidence="1 2">
    <name type="scientific">Pistacia atlantica</name>
    <dbReference type="NCBI Taxonomy" id="434234"/>
    <lineage>
        <taxon>Eukaryota</taxon>
        <taxon>Viridiplantae</taxon>
        <taxon>Streptophyta</taxon>
        <taxon>Embryophyta</taxon>
        <taxon>Tracheophyta</taxon>
        <taxon>Spermatophyta</taxon>
        <taxon>Magnoliopsida</taxon>
        <taxon>eudicotyledons</taxon>
        <taxon>Gunneridae</taxon>
        <taxon>Pentapetalae</taxon>
        <taxon>rosids</taxon>
        <taxon>malvids</taxon>
        <taxon>Sapindales</taxon>
        <taxon>Anacardiaceae</taxon>
        <taxon>Pistacia</taxon>
    </lineage>
</organism>
<protein>
    <submittedName>
        <fullName evidence="1">Uncharacterized protein</fullName>
    </submittedName>
</protein>